<dbReference type="Pfam" id="PF00669">
    <property type="entry name" value="Flagellin_N"/>
    <property type="match status" value="1"/>
</dbReference>
<evidence type="ECO:0000256" key="2">
    <source>
        <dbReference type="ARBA" id="ARBA00023143"/>
    </source>
</evidence>
<feature type="domain" description="Flagellin N-terminal" evidence="4">
    <location>
        <begin position="13"/>
        <end position="142"/>
    </location>
</feature>
<dbReference type="SUPFAM" id="SSF64518">
    <property type="entry name" value="Phase 1 flagellin"/>
    <property type="match status" value="1"/>
</dbReference>
<evidence type="ECO:0000256" key="1">
    <source>
        <dbReference type="ARBA" id="ARBA00005709"/>
    </source>
</evidence>
<dbReference type="AlphaFoldDB" id="A0A7X0LL85"/>
<dbReference type="Gene3D" id="1.20.1330.10">
    <property type="entry name" value="f41 fragment of flagellin, N-terminal domain"/>
    <property type="match status" value="2"/>
</dbReference>
<dbReference type="GO" id="GO:0005198">
    <property type="term" value="F:structural molecule activity"/>
    <property type="evidence" value="ECO:0007669"/>
    <property type="project" value="UniProtKB-UniRule"/>
</dbReference>
<keyword evidence="6" id="KW-0969">Cilium</keyword>
<evidence type="ECO:0000256" key="3">
    <source>
        <dbReference type="RuleBase" id="RU362073"/>
    </source>
</evidence>
<keyword evidence="6" id="KW-0966">Cell projection</keyword>
<keyword evidence="6" id="KW-0282">Flagellum</keyword>
<dbReference type="Pfam" id="PF00700">
    <property type="entry name" value="Flagellin_C"/>
    <property type="match status" value="1"/>
</dbReference>
<comment type="function">
    <text evidence="3">Flagellin is the subunit protein which polymerizes to form the filaments of bacterial flagella.</text>
</comment>
<evidence type="ECO:0000313" key="6">
    <source>
        <dbReference type="EMBL" id="MBB6430634.1"/>
    </source>
</evidence>
<organism evidence="6 7">
    <name type="scientific">Algisphaera agarilytica</name>
    <dbReference type="NCBI Taxonomy" id="1385975"/>
    <lineage>
        <taxon>Bacteria</taxon>
        <taxon>Pseudomonadati</taxon>
        <taxon>Planctomycetota</taxon>
        <taxon>Phycisphaerae</taxon>
        <taxon>Phycisphaerales</taxon>
        <taxon>Phycisphaeraceae</taxon>
        <taxon>Algisphaera</taxon>
    </lineage>
</organism>
<keyword evidence="3" id="KW-0964">Secreted</keyword>
<evidence type="ECO:0000259" key="5">
    <source>
        <dbReference type="Pfam" id="PF00700"/>
    </source>
</evidence>
<dbReference type="InterPro" id="IPR046358">
    <property type="entry name" value="Flagellin_C"/>
</dbReference>
<comment type="similarity">
    <text evidence="1 3">Belongs to the bacterial flagellin family.</text>
</comment>
<dbReference type="EMBL" id="JACHGY010000001">
    <property type="protein sequence ID" value="MBB6430634.1"/>
    <property type="molecule type" value="Genomic_DNA"/>
</dbReference>
<dbReference type="GO" id="GO:0009288">
    <property type="term" value="C:bacterial-type flagellum"/>
    <property type="evidence" value="ECO:0007669"/>
    <property type="project" value="UniProtKB-SubCell"/>
</dbReference>
<evidence type="ECO:0000259" key="4">
    <source>
        <dbReference type="Pfam" id="PF00669"/>
    </source>
</evidence>
<gene>
    <name evidence="6" type="ORF">HNQ40_002440</name>
</gene>
<dbReference type="InterPro" id="IPR001029">
    <property type="entry name" value="Flagellin_N"/>
</dbReference>
<sequence>MVGASNSISNLSATLGRLGNAFQRVQGSTAPLATGQRINRAADDPSGLISSENLAAVLEALEAEAYTLRRVDTIASTADGYLSAASDLLVVNAGLEVQLSNTAGLAPGEAEALRNQFAANQQAVTRITNSAAFNGVKLFNGTYSLQVGGGRLELPNLASSVPTQQALATLRGEIGAFQKNIVSSRLQVVEQTIQSTAQTRSMIRDTDYAQQTAELLRNQTLAQASTAAAGIAMQQASLGSLLDITA</sequence>
<dbReference type="GO" id="GO:0005576">
    <property type="term" value="C:extracellular region"/>
    <property type="evidence" value="ECO:0007669"/>
    <property type="project" value="UniProtKB-SubCell"/>
</dbReference>
<comment type="caution">
    <text evidence="6">The sequence shown here is derived from an EMBL/GenBank/DDBJ whole genome shotgun (WGS) entry which is preliminary data.</text>
</comment>
<protein>
    <recommendedName>
        <fullName evidence="3">Flagellin</fullName>
    </recommendedName>
</protein>
<dbReference type="PANTHER" id="PTHR42792:SF2">
    <property type="entry name" value="FLAGELLIN"/>
    <property type="match status" value="1"/>
</dbReference>
<keyword evidence="2 3" id="KW-0975">Bacterial flagellum</keyword>
<reference evidence="6 7" key="1">
    <citation type="submission" date="2020-08" db="EMBL/GenBank/DDBJ databases">
        <title>Genomic Encyclopedia of Type Strains, Phase IV (KMG-IV): sequencing the most valuable type-strain genomes for metagenomic binning, comparative biology and taxonomic classification.</title>
        <authorList>
            <person name="Goeker M."/>
        </authorList>
    </citation>
    <scope>NUCLEOTIDE SEQUENCE [LARGE SCALE GENOMIC DNA]</scope>
    <source>
        <strain evidence="6 7">DSM 103725</strain>
    </source>
</reference>
<dbReference type="InterPro" id="IPR001492">
    <property type="entry name" value="Flagellin"/>
</dbReference>
<dbReference type="PANTHER" id="PTHR42792">
    <property type="entry name" value="FLAGELLIN"/>
    <property type="match status" value="1"/>
</dbReference>
<dbReference type="Proteomes" id="UP000541810">
    <property type="component" value="Unassembled WGS sequence"/>
</dbReference>
<comment type="subcellular location">
    <subcellularLocation>
        <location evidence="3">Secreted</location>
    </subcellularLocation>
    <subcellularLocation>
        <location evidence="3">Bacterial flagellum</location>
    </subcellularLocation>
</comment>
<accession>A0A7X0LL85</accession>
<name>A0A7X0LL85_9BACT</name>
<proteinExistence type="inferred from homology"/>
<keyword evidence="7" id="KW-1185">Reference proteome</keyword>
<evidence type="ECO:0000313" key="7">
    <source>
        <dbReference type="Proteomes" id="UP000541810"/>
    </source>
</evidence>
<feature type="domain" description="Flagellin C-terminal" evidence="5">
    <location>
        <begin position="166"/>
        <end position="235"/>
    </location>
</feature>
<dbReference type="PRINTS" id="PR00207">
    <property type="entry name" value="FLAGELLIN"/>
</dbReference>